<feature type="compositionally biased region" description="Polar residues" evidence="1">
    <location>
        <begin position="58"/>
        <end position="68"/>
    </location>
</feature>
<sequence>YKESSKFDEPRFRNNAAFSVIVVQVRIKSGLEIRADHTALSALRSLKPRSRLPKSVLHGSSRSDSNTPLFVPPQGMELRLPLTPLDNRATND</sequence>
<dbReference type="Proteomes" id="UP000499080">
    <property type="component" value="Unassembled WGS sequence"/>
</dbReference>
<comment type="caution">
    <text evidence="2">The sequence shown here is derived from an EMBL/GenBank/DDBJ whole genome shotgun (WGS) entry which is preliminary data.</text>
</comment>
<feature type="non-terminal residue" evidence="2">
    <location>
        <position position="1"/>
    </location>
</feature>
<evidence type="ECO:0000256" key="1">
    <source>
        <dbReference type="SAM" id="MobiDB-lite"/>
    </source>
</evidence>
<organism evidence="2 3">
    <name type="scientific">Araneus ventricosus</name>
    <name type="common">Orbweaver spider</name>
    <name type="synonym">Epeira ventricosa</name>
    <dbReference type="NCBI Taxonomy" id="182803"/>
    <lineage>
        <taxon>Eukaryota</taxon>
        <taxon>Metazoa</taxon>
        <taxon>Ecdysozoa</taxon>
        <taxon>Arthropoda</taxon>
        <taxon>Chelicerata</taxon>
        <taxon>Arachnida</taxon>
        <taxon>Araneae</taxon>
        <taxon>Araneomorphae</taxon>
        <taxon>Entelegynae</taxon>
        <taxon>Araneoidea</taxon>
        <taxon>Araneidae</taxon>
        <taxon>Araneus</taxon>
    </lineage>
</organism>
<reference evidence="2 3" key="1">
    <citation type="journal article" date="2019" name="Sci. Rep.">
        <title>Orb-weaving spider Araneus ventricosus genome elucidates the spidroin gene catalogue.</title>
        <authorList>
            <person name="Kono N."/>
            <person name="Nakamura H."/>
            <person name="Ohtoshi R."/>
            <person name="Moran D.A.P."/>
            <person name="Shinohara A."/>
            <person name="Yoshida Y."/>
            <person name="Fujiwara M."/>
            <person name="Mori M."/>
            <person name="Tomita M."/>
            <person name="Arakawa K."/>
        </authorList>
    </citation>
    <scope>NUCLEOTIDE SEQUENCE [LARGE SCALE GENOMIC DNA]</scope>
</reference>
<feature type="region of interest" description="Disordered" evidence="1">
    <location>
        <begin position="51"/>
        <end position="92"/>
    </location>
</feature>
<accession>A0A4Y2M213</accession>
<dbReference type="AlphaFoldDB" id="A0A4Y2M213"/>
<keyword evidence="3" id="KW-1185">Reference proteome</keyword>
<dbReference type="EMBL" id="BGPR01006687">
    <property type="protein sequence ID" value="GBN21065.1"/>
    <property type="molecule type" value="Genomic_DNA"/>
</dbReference>
<evidence type="ECO:0000313" key="3">
    <source>
        <dbReference type="Proteomes" id="UP000499080"/>
    </source>
</evidence>
<evidence type="ECO:0000313" key="2">
    <source>
        <dbReference type="EMBL" id="GBN21065.1"/>
    </source>
</evidence>
<protein>
    <submittedName>
        <fullName evidence="2">Uncharacterized protein</fullName>
    </submittedName>
</protein>
<gene>
    <name evidence="2" type="ORF">AVEN_231410_1</name>
</gene>
<name>A0A4Y2M213_ARAVE</name>
<proteinExistence type="predicted"/>